<dbReference type="GO" id="GO:0006797">
    <property type="term" value="P:polyphosphate metabolic process"/>
    <property type="evidence" value="ECO:0007669"/>
    <property type="project" value="InterPro"/>
</dbReference>
<dbReference type="RefSeq" id="WP_130343458.1">
    <property type="nucleotide sequence ID" value="NZ_SGWQ01000002.1"/>
</dbReference>
<dbReference type="EMBL" id="SGWQ01000002">
    <property type="protein sequence ID" value="RZS43647.1"/>
    <property type="molecule type" value="Genomic_DNA"/>
</dbReference>
<accession>A0A4Q7L336</accession>
<dbReference type="OrthoDB" id="9775224at2"/>
<dbReference type="Pfam" id="PF03976">
    <property type="entry name" value="PPK2"/>
    <property type="match status" value="1"/>
</dbReference>
<keyword evidence="3" id="KW-0808">Transferase</keyword>
<evidence type="ECO:0000313" key="3">
    <source>
        <dbReference type="EMBL" id="RZS43647.1"/>
    </source>
</evidence>
<gene>
    <name evidence="3" type="ORF">EV193_102628</name>
</gene>
<proteinExistence type="predicted"/>
<dbReference type="Gene3D" id="3.40.50.300">
    <property type="entry name" value="P-loop containing nucleotide triphosphate hydrolases"/>
    <property type="match status" value="1"/>
</dbReference>
<dbReference type="InterPro" id="IPR022488">
    <property type="entry name" value="PPK2-related"/>
</dbReference>
<feature type="region of interest" description="Disordered" evidence="1">
    <location>
        <begin position="1"/>
        <end position="39"/>
    </location>
</feature>
<feature type="compositionally biased region" description="Basic and acidic residues" evidence="1">
    <location>
        <begin position="1"/>
        <end position="16"/>
    </location>
</feature>
<dbReference type="InterPro" id="IPR022300">
    <property type="entry name" value="PPK2-rel_1"/>
</dbReference>
<dbReference type="AlphaFoldDB" id="A0A4Q7L336"/>
<organism evidence="3 4">
    <name type="scientific">Herbihabitans rhizosphaerae</name>
    <dbReference type="NCBI Taxonomy" id="1872711"/>
    <lineage>
        <taxon>Bacteria</taxon>
        <taxon>Bacillati</taxon>
        <taxon>Actinomycetota</taxon>
        <taxon>Actinomycetes</taxon>
        <taxon>Pseudonocardiales</taxon>
        <taxon>Pseudonocardiaceae</taxon>
        <taxon>Herbihabitans</taxon>
    </lineage>
</organism>
<keyword evidence="4" id="KW-1185">Reference proteome</keyword>
<protein>
    <submittedName>
        <fullName evidence="3">PPK2 family polyphosphate:nucleotide phosphotransferase</fullName>
    </submittedName>
</protein>
<evidence type="ECO:0000259" key="2">
    <source>
        <dbReference type="Pfam" id="PF03976"/>
    </source>
</evidence>
<dbReference type="InterPro" id="IPR027417">
    <property type="entry name" value="P-loop_NTPase"/>
</dbReference>
<dbReference type="NCBIfam" id="TIGR03709">
    <property type="entry name" value="PPK2_rel_1"/>
    <property type="match status" value="1"/>
</dbReference>
<evidence type="ECO:0000313" key="4">
    <source>
        <dbReference type="Proteomes" id="UP000294257"/>
    </source>
</evidence>
<feature type="domain" description="Polyphosphate kinase-2-related" evidence="2">
    <location>
        <begin position="38"/>
        <end position="267"/>
    </location>
</feature>
<name>A0A4Q7L336_9PSEU</name>
<sequence>MGKKDASEPSVRDALRVRRGRTRSFALAPDDTPVGPGSKAKAAKNLDEVADELAGLQEALYAEGVTGGERRVLLVLQGMDTSGKGGTIRHVCGLVNPQGLSIASFKKPTVAERRHPFLWRIRRELPAAGQIGVFDRSHYEDVLVPRVENLVPEAIWRGRYDEINEFEAELTDAGTTIVKCFLHISKDEQAERIAARLNDPTKQWKHNPGDLNSRAKWDDYQAAYAEMLSKCSTRTAPWYVIPANRKWYRNWAVANLLLETLRDMKPQLPGPDYDVEEELARLQNGGSSGGKS</sequence>
<dbReference type="SUPFAM" id="SSF52540">
    <property type="entry name" value="P-loop containing nucleoside triphosphate hydrolases"/>
    <property type="match status" value="1"/>
</dbReference>
<reference evidence="3 4" key="1">
    <citation type="submission" date="2019-02" db="EMBL/GenBank/DDBJ databases">
        <title>Genomic Encyclopedia of Type Strains, Phase IV (KMG-IV): sequencing the most valuable type-strain genomes for metagenomic binning, comparative biology and taxonomic classification.</title>
        <authorList>
            <person name="Goeker M."/>
        </authorList>
    </citation>
    <scope>NUCLEOTIDE SEQUENCE [LARGE SCALE GENOMIC DNA]</scope>
    <source>
        <strain evidence="3 4">DSM 101727</strain>
    </source>
</reference>
<dbReference type="GO" id="GO:0016776">
    <property type="term" value="F:phosphotransferase activity, phosphate group as acceptor"/>
    <property type="evidence" value="ECO:0007669"/>
    <property type="project" value="InterPro"/>
</dbReference>
<dbReference type="PANTHER" id="PTHR34383:SF3">
    <property type="entry name" value="POLYPHOSPHATE:AMP PHOSPHOTRANSFERASE"/>
    <property type="match status" value="1"/>
</dbReference>
<comment type="caution">
    <text evidence="3">The sequence shown here is derived from an EMBL/GenBank/DDBJ whole genome shotgun (WGS) entry which is preliminary data.</text>
</comment>
<dbReference type="PANTHER" id="PTHR34383">
    <property type="entry name" value="POLYPHOSPHATE:AMP PHOSPHOTRANSFERASE-RELATED"/>
    <property type="match status" value="1"/>
</dbReference>
<dbReference type="Proteomes" id="UP000294257">
    <property type="component" value="Unassembled WGS sequence"/>
</dbReference>
<evidence type="ECO:0000256" key="1">
    <source>
        <dbReference type="SAM" id="MobiDB-lite"/>
    </source>
</evidence>